<dbReference type="Proteomes" id="UP000218332">
    <property type="component" value="Unassembled WGS sequence"/>
</dbReference>
<evidence type="ECO:0000313" key="5">
    <source>
        <dbReference type="Proteomes" id="UP000245887"/>
    </source>
</evidence>
<organism evidence="2 4">
    <name type="scientific">Tamilnaduibacter salinus</name>
    <dbReference type="NCBI Taxonomy" id="1484056"/>
    <lineage>
        <taxon>Bacteria</taxon>
        <taxon>Pseudomonadati</taxon>
        <taxon>Pseudomonadota</taxon>
        <taxon>Gammaproteobacteria</taxon>
        <taxon>Pseudomonadales</taxon>
        <taxon>Marinobacteraceae</taxon>
        <taxon>Tamilnaduibacter</taxon>
    </lineage>
</organism>
<reference evidence="2 4" key="1">
    <citation type="submission" date="2017-07" db="EMBL/GenBank/DDBJ databases">
        <title>Tamlnaduibacter salinus (Mi-7) genome sequencing.</title>
        <authorList>
            <person name="Verma A."/>
            <person name="Krishnamurthi S."/>
        </authorList>
    </citation>
    <scope>NUCLEOTIDE SEQUENCE [LARGE SCALE GENOMIC DNA]</scope>
    <source>
        <strain evidence="2 4">Mi-7</strain>
    </source>
</reference>
<feature type="transmembrane region" description="Helical" evidence="1">
    <location>
        <begin position="30"/>
        <end position="54"/>
    </location>
</feature>
<keyword evidence="1" id="KW-1133">Transmembrane helix</keyword>
<accession>A0A2A2I7C7</accession>
<evidence type="ECO:0000313" key="4">
    <source>
        <dbReference type="Proteomes" id="UP000218332"/>
    </source>
</evidence>
<reference evidence="3 5" key="2">
    <citation type="submission" date="2018-04" db="EMBL/GenBank/DDBJ databases">
        <title>Genomic Encyclopedia of Type Strains, Phase IV (KMG-IV): sequencing the most valuable type-strain genomes for metagenomic binning, comparative biology and taxonomic classification.</title>
        <authorList>
            <person name="Goeker M."/>
        </authorList>
    </citation>
    <scope>NUCLEOTIDE SEQUENCE [LARGE SCALE GENOMIC DNA]</scope>
    <source>
        <strain evidence="3 5">DSM 28688</strain>
    </source>
</reference>
<dbReference type="AlphaFoldDB" id="A0A2A2I7C7"/>
<name>A0A2A2I7C7_9GAMM</name>
<evidence type="ECO:0000256" key="1">
    <source>
        <dbReference type="SAM" id="Phobius"/>
    </source>
</evidence>
<dbReference type="OrthoDB" id="6369153at2"/>
<keyword evidence="1" id="KW-0472">Membrane</keyword>
<evidence type="ECO:0000313" key="3">
    <source>
        <dbReference type="EMBL" id="PVY78972.1"/>
    </source>
</evidence>
<dbReference type="RefSeq" id="WP_095609737.1">
    <property type="nucleotide sequence ID" value="NZ_NMPM01000008.1"/>
</dbReference>
<gene>
    <name evidence="3" type="ORF">C8D92_101178</name>
    <name evidence="2" type="ORF">CF392_01705</name>
</gene>
<sequence>MFSRIELTRFPCATLGPFLLLGWLPLLTGLVAAALLVTPAFWPALGLATGLLWLRHRDQALLSTGRSVRRLIWQSGALTVEQSDGRSWNARVDDSSRLFSRWALLKLRPVDTISLNDRLQYRTVVLVHAGCIRNVDGTAFRRLRVVLHLSPPDDNLPDQKEGRPI</sequence>
<dbReference type="EMBL" id="NMPM01000008">
    <property type="protein sequence ID" value="PAV27194.1"/>
    <property type="molecule type" value="Genomic_DNA"/>
</dbReference>
<proteinExistence type="predicted"/>
<protein>
    <recommendedName>
        <fullName evidence="6">Toxin CptA</fullName>
    </recommendedName>
</protein>
<comment type="caution">
    <text evidence="2">The sequence shown here is derived from an EMBL/GenBank/DDBJ whole genome shotgun (WGS) entry which is preliminary data.</text>
</comment>
<keyword evidence="1" id="KW-0812">Transmembrane</keyword>
<keyword evidence="4" id="KW-1185">Reference proteome</keyword>
<dbReference type="EMBL" id="QEKQ01000001">
    <property type="protein sequence ID" value="PVY78972.1"/>
    <property type="molecule type" value="Genomic_DNA"/>
</dbReference>
<dbReference type="Proteomes" id="UP000245887">
    <property type="component" value="Unassembled WGS sequence"/>
</dbReference>
<evidence type="ECO:0000313" key="2">
    <source>
        <dbReference type="EMBL" id="PAV27194.1"/>
    </source>
</evidence>
<evidence type="ECO:0008006" key="6">
    <source>
        <dbReference type="Google" id="ProtNLM"/>
    </source>
</evidence>